<protein>
    <submittedName>
        <fullName evidence="2">Uncharacterized protein</fullName>
    </submittedName>
</protein>
<feature type="compositionally biased region" description="Basic and acidic residues" evidence="1">
    <location>
        <begin position="30"/>
        <end position="44"/>
    </location>
</feature>
<sequence>MAPTCGKGKGKVDHKQKKNDKSMGRAVILKHKEDMFEDSIERRTPGLIADPHNEEEDTLEGAEETVSPRIEDQNTSITERKVGQRVTPYQRYVASCRSHGYDPETLEKQRAERSAKASKKATNG</sequence>
<dbReference type="AlphaFoldDB" id="A0A8K0LEB2"/>
<feature type="region of interest" description="Disordered" evidence="1">
    <location>
        <begin position="1"/>
        <end position="85"/>
    </location>
</feature>
<name>A0A8K0LEB2_9PEZI</name>
<keyword evidence="3" id="KW-1185">Reference proteome</keyword>
<dbReference type="EMBL" id="JAESVG020000002">
    <property type="protein sequence ID" value="KAG8630638.1"/>
    <property type="molecule type" value="Genomic_DNA"/>
</dbReference>
<feature type="region of interest" description="Disordered" evidence="1">
    <location>
        <begin position="97"/>
        <end position="124"/>
    </location>
</feature>
<dbReference type="Proteomes" id="UP000809789">
    <property type="component" value="Unassembled WGS sequence"/>
</dbReference>
<accession>A0A8K0LEB2</accession>
<proteinExistence type="predicted"/>
<comment type="caution">
    <text evidence="2">The sequence shown here is derived from an EMBL/GenBank/DDBJ whole genome shotgun (WGS) entry which is preliminary data.</text>
</comment>
<evidence type="ECO:0000256" key="1">
    <source>
        <dbReference type="SAM" id="MobiDB-lite"/>
    </source>
</evidence>
<feature type="compositionally biased region" description="Acidic residues" evidence="1">
    <location>
        <begin position="53"/>
        <end position="63"/>
    </location>
</feature>
<evidence type="ECO:0000313" key="3">
    <source>
        <dbReference type="Proteomes" id="UP000809789"/>
    </source>
</evidence>
<feature type="compositionally biased region" description="Basic residues" evidence="1">
    <location>
        <begin position="8"/>
        <end position="18"/>
    </location>
</feature>
<dbReference type="OrthoDB" id="10380406at2759"/>
<reference evidence="2" key="1">
    <citation type="submission" date="2021-07" db="EMBL/GenBank/DDBJ databases">
        <title>Elsinoe batatas strain:CRI-CJ2 Genome sequencing and assembly.</title>
        <authorList>
            <person name="Huang L."/>
        </authorList>
    </citation>
    <scope>NUCLEOTIDE SEQUENCE</scope>
    <source>
        <strain evidence="2">CRI-CJ2</strain>
    </source>
</reference>
<evidence type="ECO:0000313" key="2">
    <source>
        <dbReference type="EMBL" id="KAG8630638.1"/>
    </source>
</evidence>
<gene>
    <name evidence="2" type="ORF">KVT40_002257</name>
</gene>
<feature type="compositionally biased region" description="Basic and acidic residues" evidence="1">
    <location>
        <begin position="99"/>
        <end position="115"/>
    </location>
</feature>
<organism evidence="2 3">
    <name type="scientific">Elsinoe batatas</name>
    <dbReference type="NCBI Taxonomy" id="2601811"/>
    <lineage>
        <taxon>Eukaryota</taxon>
        <taxon>Fungi</taxon>
        <taxon>Dikarya</taxon>
        <taxon>Ascomycota</taxon>
        <taxon>Pezizomycotina</taxon>
        <taxon>Dothideomycetes</taxon>
        <taxon>Dothideomycetidae</taxon>
        <taxon>Myriangiales</taxon>
        <taxon>Elsinoaceae</taxon>
        <taxon>Elsinoe</taxon>
    </lineage>
</organism>